<evidence type="ECO:0000256" key="3">
    <source>
        <dbReference type="ARBA" id="ARBA00022723"/>
    </source>
</evidence>
<sequence>MTILRDAIISRFQTKPAPGRRSSPGTTPEATLDSVIARRSGRGDHDLNPDMLPRQPLTAAAVLVPLMERETGTTVLLTQRSAHLSDHAGQISFPGGRIDPTDRDAEDAALREAEEEIGLPRDHVHLIGRLDTYVTRTGYEVIPCVGLVKPPLELHPDPREVAAVFEVPLAFFREPSNRRKESRMFNGRERFFYAYPWEDRYIWGATAGMLWNLAEVLGPDDAGQA</sequence>
<dbReference type="InterPro" id="IPR045121">
    <property type="entry name" value="CoAse"/>
</dbReference>
<evidence type="ECO:0000313" key="10">
    <source>
        <dbReference type="Proteomes" id="UP001279642"/>
    </source>
</evidence>
<dbReference type="EMBL" id="JAXCLW010000003">
    <property type="protein sequence ID" value="MDY0883913.1"/>
    <property type="molecule type" value="Genomic_DNA"/>
</dbReference>
<dbReference type="Gene3D" id="3.90.79.10">
    <property type="entry name" value="Nucleoside Triphosphate Pyrophosphohydrolase"/>
    <property type="match status" value="1"/>
</dbReference>
<comment type="caution">
    <text evidence="9">The sequence shown here is derived from an EMBL/GenBank/DDBJ whole genome shotgun (WGS) entry which is preliminary data.</text>
</comment>
<dbReference type="NCBIfam" id="NF007980">
    <property type="entry name" value="PRK10707.1"/>
    <property type="match status" value="1"/>
</dbReference>
<accession>A0ABU5ECH9</accession>
<evidence type="ECO:0000256" key="7">
    <source>
        <dbReference type="SAM" id="MobiDB-lite"/>
    </source>
</evidence>
<evidence type="ECO:0000256" key="5">
    <source>
        <dbReference type="ARBA" id="ARBA00022842"/>
    </source>
</evidence>
<name>A0ABU5ECH9_9PROT</name>
<evidence type="ECO:0000313" key="9">
    <source>
        <dbReference type="EMBL" id="MDY0883913.1"/>
    </source>
</evidence>
<dbReference type="RefSeq" id="WP_320508978.1">
    <property type="nucleotide sequence ID" value="NZ_JAXCLW010000003.1"/>
</dbReference>
<protein>
    <submittedName>
        <fullName evidence="9">CoA pyrophosphatase</fullName>
    </submittedName>
</protein>
<dbReference type="InterPro" id="IPR000086">
    <property type="entry name" value="NUDIX_hydrolase_dom"/>
</dbReference>
<keyword evidence="4" id="KW-0378">Hydrolase</keyword>
<proteinExistence type="predicted"/>
<evidence type="ECO:0000256" key="4">
    <source>
        <dbReference type="ARBA" id="ARBA00022801"/>
    </source>
</evidence>
<dbReference type="Proteomes" id="UP001279642">
    <property type="component" value="Unassembled WGS sequence"/>
</dbReference>
<organism evidence="9 10">
    <name type="scientific">Dongia soli</name>
    <dbReference type="NCBI Taxonomy" id="600628"/>
    <lineage>
        <taxon>Bacteria</taxon>
        <taxon>Pseudomonadati</taxon>
        <taxon>Pseudomonadota</taxon>
        <taxon>Alphaproteobacteria</taxon>
        <taxon>Rhodospirillales</taxon>
        <taxon>Dongiaceae</taxon>
        <taxon>Dongia</taxon>
    </lineage>
</organism>
<dbReference type="Pfam" id="PF00293">
    <property type="entry name" value="NUDIX"/>
    <property type="match status" value="1"/>
</dbReference>
<comment type="cofactor">
    <cofactor evidence="1">
        <name>Mn(2+)</name>
        <dbReference type="ChEBI" id="CHEBI:29035"/>
    </cofactor>
</comment>
<dbReference type="PANTHER" id="PTHR12992">
    <property type="entry name" value="NUDIX HYDROLASE"/>
    <property type="match status" value="1"/>
</dbReference>
<keyword evidence="5" id="KW-0460">Magnesium</keyword>
<keyword evidence="3" id="KW-0479">Metal-binding</keyword>
<evidence type="ECO:0000256" key="1">
    <source>
        <dbReference type="ARBA" id="ARBA00001936"/>
    </source>
</evidence>
<dbReference type="SUPFAM" id="SSF55811">
    <property type="entry name" value="Nudix"/>
    <property type="match status" value="1"/>
</dbReference>
<dbReference type="InterPro" id="IPR015797">
    <property type="entry name" value="NUDIX_hydrolase-like_dom_sf"/>
</dbReference>
<evidence type="ECO:0000259" key="8">
    <source>
        <dbReference type="PROSITE" id="PS51462"/>
    </source>
</evidence>
<keyword evidence="10" id="KW-1185">Reference proteome</keyword>
<dbReference type="PROSITE" id="PS51462">
    <property type="entry name" value="NUDIX"/>
    <property type="match status" value="1"/>
</dbReference>
<gene>
    <name evidence="9" type="ORF">SMD27_13760</name>
</gene>
<comment type="cofactor">
    <cofactor evidence="2">
        <name>Mg(2+)</name>
        <dbReference type="ChEBI" id="CHEBI:18420"/>
    </cofactor>
</comment>
<feature type="domain" description="Nudix hydrolase" evidence="8">
    <location>
        <begin position="53"/>
        <end position="189"/>
    </location>
</feature>
<dbReference type="PANTHER" id="PTHR12992:SF11">
    <property type="entry name" value="MITOCHONDRIAL COENZYME A DIPHOSPHATASE NUDT8"/>
    <property type="match status" value="1"/>
</dbReference>
<evidence type="ECO:0000256" key="6">
    <source>
        <dbReference type="ARBA" id="ARBA00023211"/>
    </source>
</evidence>
<evidence type="ECO:0000256" key="2">
    <source>
        <dbReference type="ARBA" id="ARBA00001946"/>
    </source>
</evidence>
<dbReference type="CDD" id="cd03426">
    <property type="entry name" value="NUDIX_CoAse_Nudt7"/>
    <property type="match status" value="1"/>
</dbReference>
<feature type="region of interest" description="Disordered" evidence="7">
    <location>
        <begin position="10"/>
        <end position="30"/>
    </location>
</feature>
<reference evidence="9 10" key="1">
    <citation type="journal article" date="2016" name="Antonie Van Leeuwenhoek">
        <title>Dongia soli sp. nov., isolated from soil from Dokdo, Korea.</title>
        <authorList>
            <person name="Kim D.U."/>
            <person name="Lee H."/>
            <person name="Kim H."/>
            <person name="Kim S.G."/>
            <person name="Ka J.O."/>
        </authorList>
    </citation>
    <scope>NUCLEOTIDE SEQUENCE [LARGE SCALE GENOMIC DNA]</scope>
    <source>
        <strain evidence="9 10">D78</strain>
    </source>
</reference>
<keyword evidence="6" id="KW-0464">Manganese</keyword>